<sequence length="351" mass="39383">MKNLTRLFFLVFIAAFIGSCTQTYQVKIDDLPVTDPLYTSGYPIVDVSDNIKEIQQSIIRITSTARYRVYILDENVNMTAAEADTINPADIAVDQTIVEESSAGSAIVIRKSEDRGILLTCAHTVNFPERVYSYKIGDDIPENTYVRTIAVKQSQSNVALTNRTLATYSLLQEDTSKDLALISINLRNFKDIAEDLTPLEIPMGFSENLRSGSVLYVMGYPKGFEAVTQGIVIQDNRNTKGDFLTDALYNRGISGGIIVASKDNFKSFDWVGVSNAGIATREFYLVPEENQLDPDLSYQFYDGYIMAREIATLDYGLTQAISTQSIREFLSENRRVLRELDKSYRMIYGTN</sequence>
<name>A0A2N0VDW3_9BACT</name>
<dbReference type="Gene3D" id="2.40.10.10">
    <property type="entry name" value="Trypsin-like serine proteases"/>
    <property type="match status" value="2"/>
</dbReference>
<evidence type="ECO:0000313" key="2">
    <source>
        <dbReference type="Proteomes" id="UP000233398"/>
    </source>
</evidence>
<dbReference type="EMBL" id="PISP01000007">
    <property type="protein sequence ID" value="PKD42391.1"/>
    <property type="molecule type" value="Genomic_DNA"/>
</dbReference>
<dbReference type="Pfam" id="PF13365">
    <property type="entry name" value="Trypsin_2"/>
    <property type="match status" value="1"/>
</dbReference>
<dbReference type="AlphaFoldDB" id="A0A2N0VDW3"/>
<keyword evidence="2" id="KW-1185">Reference proteome</keyword>
<gene>
    <name evidence="1" type="ORF">CWD77_15230</name>
</gene>
<dbReference type="PROSITE" id="PS51257">
    <property type="entry name" value="PROKAR_LIPOPROTEIN"/>
    <property type="match status" value="1"/>
</dbReference>
<organism evidence="1 2">
    <name type="scientific">Rhodohalobacter barkolensis</name>
    <dbReference type="NCBI Taxonomy" id="2053187"/>
    <lineage>
        <taxon>Bacteria</taxon>
        <taxon>Pseudomonadati</taxon>
        <taxon>Balneolota</taxon>
        <taxon>Balneolia</taxon>
        <taxon>Balneolales</taxon>
        <taxon>Balneolaceae</taxon>
        <taxon>Rhodohalobacter</taxon>
    </lineage>
</organism>
<evidence type="ECO:0000313" key="1">
    <source>
        <dbReference type="EMBL" id="PKD42391.1"/>
    </source>
</evidence>
<dbReference type="InterPro" id="IPR043504">
    <property type="entry name" value="Peptidase_S1_PA_chymotrypsin"/>
</dbReference>
<dbReference type="OrthoDB" id="1523060at2"/>
<dbReference type="InterPro" id="IPR009003">
    <property type="entry name" value="Peptidase_S1_PA"/>
</dbReference>
<reference evidence="1 2" key="1">
    <citation type="submission" date="2017-11" db="EMBL/GenBank/DDBJ databases">
        <title>Rhodohalobacter 15182 sp. nov., isolated from a salt lake.</title>
        <authorList>
            <person name="Han S."/>
        </authorList>
    </citation>
    <scope>NUCLEOTIDE SEQUENCE [LARGE SCALE GENOMIC DNA]</scope>
    <source>
        <strain evidence="1 2">15182</strain>
    </source>
</reference>
<accession>A0A2N0VDW3</accession>
<comment type="caution">
    <text evidence="1">The sequence shown here is derived from an EMBL/GenBank/DDBJ whole genome shotgun (WGS) entry which is preliminary data.</text>
</comment>
<evidence type="ECO:0008006" key="3">
    <source>
        <dbReference type="Google" id="ProtNLM"/>
    </source>
</evidence>
<proteinExistence type="predicted"/>
<dbReference type="RefSeq" id="WP_101074467.1">
    <property type="nucleotide sequence ID" value="NZ_PISP01000007.1"/>
</dbReference>
<dbReference type="Proteomes" id="UP000233398">
    <property type="component" value="Unassembled WGS sequence"/>
</dbReference>
<protein>
    <recommendedName>
        <fullName evidence="3">Serine protease</fullName>
    </recommendedName>
</protein>
<dbReference type="SUPFAM" id="SSF50494">
    <property type="entry name" value="Trypsin-like serine proteases"/>
    <property type="match status" value="1"/>
</dbReference>